<dbReference type="PANTHER" id="PTHR28042">
    <property type="entry name" value="E3 UBIQUITIN-PROTEIN LIGASE COMPLEX SLX5-SLX8 SUBUNIT SLX5"/>
    <property type="match status" value="1"/>
</dbReference>
<dbReference type="GeneID" id="81409633"/>
<organism evidence="5 6">
    <name type="scientific">Penicillium bovifimosum</name>
    <dbReference type="NCBI Taxonomy" id="126998"/>
    <lineage>
        <taxon>Eukaryota</taxon>
        <taxon>Fungi</taxon>
        <taxon>Dikarya</taxon>
        <taxon>Ascomycota</taxon>
        <taxon>Pezizomycotina</taxon>
        <taxon>Eurotiomycetes</taxon>
        <taxon>Eurotiomycetidae</taxon>
        <taxon>Eurotiales</taxon>
        <taxon>Aspergillaceae</taxon>
        <taxon>Penicillium</taxon>
    </lineage>
</organism>
<dbReference type="InterPro" id="IPR017907">
    <property type="entry name" value="Znf_RING_CS"/>
</dbReference>
<feature type="compositionally biased region" description="Basic and acidic residues" evidence="4">
    <location>
        <begin position="141"/>
        <end position="151"/>
    </location>
</feature>
<keyword evidence="1" id="KW-0479">Metal-binding</keyword>
<dbReference type="OrthoDB" id="2398441at2759"/>
<evidence type="ECO:0008006" key="7">
    <source>
        <dbReference type="Google" id="ProtNLM"/>
    </source>
</evidence>
<evidence type="ECO:0000313" key="5">
    <source>
        <dbReference type="EMBL" id="KAJ5120331.1"/>
    </source>
</evidence>
<keyword evidence="3" id="KW-0862">Zinc</keyword>
<dbReference type="GO" id="GO:0004842">
    <property type="term" value="F:ubiquitin-protein transferase activity"/>
    <property type="evidence" value="ECO:0007669"/>
    <property type="project" value="TreeGrafter"/>
</dbReference>
<dbReference type="PANTHER" id="PTHR28042:SF1">
    <property type="entry name" value="E3 UBIQUITIN-PROTEIN LIGASE COMPLEX SLX5-SLX8 SUBUNIT SLX5"/>
    <property type="match status" value="1"/>
</dbReference>
<feature type="region of interest" description="Disordered" evidence="4">
    <location>
        <begin position="66"/>
        <end position="171"/>
    </location>
</feature>
<dbReference type="AlphaFoldDB" id="A0A9W9GHG5"/>
<comment type="caution">
    <text evidence="5">The sequence shown here is derived from an EMBL/GenBank/DDBJ whole genome shotgun (WGS) entry which is preliminary data.</text>
</comment>
<feature type="compositionally biased region" description="Pro residues" evidence="4">
    <location>
        <begin position="120"/>
        <end position="134"/>
    </location>
</feature>
<evidence type="ECO:0000256" key="4">
    <source>
        <dbReference type="SAM" id="MobiDB-lite"/>
    </source>
</evidence>
<reference evidence="5" key="2">
    <citation type="journal article" date="2023" name="IMA Fungus">
        <title>Comparative genomic study of the Penicillium genus elucidates a diverse pangenome and 15 lateral gene transfer events.</title>
        <authorList>
            <person name="Petersen C."/>
            <person name="Sorensen T."/>
            <person name="Nielsen M.R."/>
            <person name="Sondergaard T.E."/>
            <person name="Sorensen J.L."/>
            <person name="Fitzpatrick D.A."/>
            <person name="Frisvad J.C."/>
            <person name="Nielsen K.L."/>
        </authorList>
    </citation>
    <scope>NUCLEOTIDE SEQUENCE</scope>
    <source>
        <strain evidence="5">IBT 22155</strain>
    </source>
</reference>
<sequence length="359" mass="40011">MDHPNYISPLCFTSIHSHSAIHRCLPSVLGFEMSDDSGVQFTGARTKRTHRVMAAENDRDREAAWEDYFHPPPSDYDHQSTSSPHRSRRPGYDYRRPAMTSPQENAVIDLTNESEDPPQAMRPPFPGRFGLPPPRRQRIYFRRDPMSRDSPVDTNPPVIDLEAEPPSDPSGDVLYVGTSSRRPDPDEPRFLDFDGIPMDYRATQGPRPGSPGHDPRRELMALQHLHEGFLSAMASMPGGLDYRSRRSAFNSPFQLISPPPQEIYKPPTPAPEGFTRNFSEDSMPTCPNCKGELGAGEGLKRQIYVAKSCGHVYCGECASNRSISKSKKAASKSKPFSKCQAAGCNKPVSAPTAMYQLYL</sequence>
<reference evidence="5" key="1">
    <citation type="submission" date="2022-11" db="EMBL/GenBank/DDBJ databases">
        <authorList>
            <person name="Petersen C."/>
        </authorList>
    </citation>
    <scope>NUCLEOTIDE SEQUENCE</scope>
    <source>
        <strain evidence="5">IBT 22155</strain>
    </source>
</reference>
<dbReference type="GO" id="GO:0008270">
    <property type="term" value="F:zinc ion binding"/>
    <property type="evidence" value="ECO:0007669"/>
    <property type="project" value="UniProtKB-KW"/>
</dbReference>
<gene>
    <name evidence="5" type="ORF">N7515_009719</name>
</gene>
<dbReference type="PROSITE" id="PS00518">
    <property type="entry name" value="ZF_RING_1"/>
    <property type="match status" value="1"/>
</dbReference>
<keyword evidence="2" id="KW-0863">Zinc-finger</keyword>
<protein>
    <recommendedName>
        <fullName evidence="7">RING-type domain-containing protein</fullName>
    </recommendedName>
</protein>
<dbReference type="GO" id="GO:0033768">
    <property type="term" value="C:SUMO-targeted ubiquitin ligase complex"/>
    <property type="evidence" value="ECO:0007669"/>
    <property type="project" value="TreeGrafter"/>
</dbReference>
<evidence type="ECO:0000256" key="1">
    <source>
        <dbReference type="ARBA" id="ARBA00022723"/>
    </source>
</evidence>
<proteinExistence type="predicted"/>
<dbReference type="RefSeq" id="XP_056516835.1">
    <property type="nucleotide sequence ID" value="XM_056670462.1"/>
</dbReference>
<evidence type="ECO:0000313" key="6">
    <source>
        <dbReference type="Proteomes" id="UP001149079"/>
    </source>
</evidence>
<accession>A0A9W9GHG5</accession>
<dbReference type="EMBL" id="JAPQKL010000008">
    <property type="protein sequence ID" value="KAJ5120331.1"/>
    <property type="molecule type" value="Genomic_DNA"/>
</dbReference>
<evidence type="ECO:0000256" key="2">
    <source>
        <dbReference type="ARBA" id="ARBA00022771"/>
    </source>
</evidence>
<dbReference type="Proteomes" id="UP001149079">
    <property type="component" value="Unassembled WGS sequence"/>
</dbReference>
<name>A0A9W9GHG5_9EURO</name>
<keyword evidence="6" id="KW-1185">Reference proteome</keyword>
<dbReference type="InterPro" id="IPR038886">
    <property type="entry name" value="E3_SLX5/Rfp1"/>
</dbReference>
<evidence type="ECO:0000256" key="3">
    <source>
        <dbReference type="ARBA" id="ARBA00022833"/>
    </source>
</evidence>